<feature type="signal peptide" evidence="2">
    <location>
        <begin position="1"/>
        <end position="28"/>
    </location>
</feature>
<feature type="region of interest" description="Disordered" evidence="1">
    <location>
        <begin position="87"/>
        <end position="127"/>
    </location>
</feature>
<sequence length="171" mass="17369">MSFPDRSRLLLGLLAGGALSIVSGAALASEVAGPIEIGPSWASADPARSTATLFTMLQNQGDLPDRLIRAECPASGHVALLNGSMHSNVMAPNPSQAQQGAQAHNGQNGLDLPPAGASGSGTPVKASFSLSDAKQPLTDGAHLPCALWFAHAGERVVVFTVGAEPQATKEP</sequence>
<dbReference type="EMBL" id="JAMSKV010000001">
    <property type="protein sequence ID" value="MCQ8277269.1"/>
    <property type="molecule type" value="Genomic_DNA"/>
</dbReference>
<accession>A0ABT1W330</accession>
<evidence type="ECO:0000313" key="4">
    <source>
        <dbReference type="Proteomes" id="UP001524587"/>
    </source>
</evidence>
<feature type="compositionally biased region" description="Low complexity" evidence="1">
    <location>
        <begin position="96"/>
        <end position="109"/>
    </location>
</feature>
<gene>
    <name evidence="3" type="ORF">NFI95_02240</name>
</gene>
<dbReference type="RefSeq" id="WP_422862703.1">
    <property type="nucleotide sequence ID" value="NZ_JAMSKV010000001.1"/>
</dbReference>
<dbReference type="Proteomes" id="UP001524587">
    <property type="component" value="Unassembled WGS sequence"/>
</dbReference>
<evidence type="ECO:0000313" key="3">
    <source>
        <dbReference type="EMBL" id="MCQ8277269.1"/>
    </source>
</evidence>
<evidence type="ECO:0000256" key="2">
    <source>
        <dbReference type="SAM" id="SignalP"/>
    </source>
</evidence>
<feature type="chain" id="PRO_5046429203" description="Copper chaperone PCu(A)C" evidence="2">
    <location>
        <begin position="29"/>
        <end position="171"/>
    </location>
</feature>
<dbReference type="Gene3D" id="2.60.40.1890">
    <property type="entry name" value="PCu(A)C copper chaperone"/>
    <property type="match status" value="1"/>
</dbReference>
<dbReference type="InterPro" id="IPR007410">
    <property type="entry name" value="LpqE-like"/>
</dbReference>
<organism evidence="3 4">
    <name type="scientific">Endosaccharibacter trunci</name>
    <dbReference type="NCBI Taxonomy" id="2812733"/>
    <lineage>
        <taxon>Bacteria</taxon>
        <taxon>Pseudomonadati</taxon>
        <taxon>Pseudomonadota</taxon>
        <taxon>Alphaproteobacteria</taxon>
        <taxon>Acetobacterales</taxon>
        <taxon>Acetobacteraceae</taxon>
        <taxon>Endosaccharibacter</taxon>
    </lineage>
</organism>
<proteinExistence type="predicted"/>
<dbReference type="Pfam" id="PF04314">
    <property type="entry name" value="PCuAC"/>
    <property type="match status" value="1"/>
</dbReference>
<reference evidence="3 4" key="1">
    <citation type="submission" date="2022-06" db="EMBL/GenBank/DDBJ databases">
        <title>Endosaccharibacter gen. nov., sp. nov., endophytic bacteria isolated from sugarcane.</title>
        <authorList>
            <person name="Pitiwittayakul N."/>
            <person name="Yukphan P."/>
            <person name="Charoenyingcharoen P."/>
            <person name="Tanasupawat S."/>
        </authorList>
    </citation>
    <scope>NUCLEOTIDE SEQUENCE [LARGE SCALE GENOMIC DNA]</scope>
    <source>
        <strain evidence="3 4">KSS8</strain>
    </source>
</reference>
<name>A0ABT1W330_9PROT</name>
<protein>
    <recommendedName>
        <fullName evidence="5">Copper chaperone PCu(A)C</fullName>
    </recommendedName>
</protein>
<evidence type="ECO:0008006" key="5">
    <source>
        <dbReference type="Google" id="ProtNLM"/>
    </source>
</evidence>
<keyword evidence="4" id="KW-1185">Reference proteome</keyword>
<dbReference type="InterPro" id="IPR036182">
    <property type="entry name" value="PCuAC_sf"/>
</dbReference>
<dbReference type="SUPFAM" id="SSF110087">
    <property type="entry name" value="DR1885-like metal-binding protein"/>
    <property type="match status" value="1"/>
</dbReference>
<evidence type="ECO:0000256" key="1">
    <source>
        <dbReference type="SAM" id="MobiDB-lite"/>
    </source>
</evidence>
<keyword evidence="2" id="KW-0732">Signal</keyword>
<comment type="caution">
    <text evidence="3">The sequence shown here is derived from an EMBL/GenBank/DDBJ whole genome shotgun (WGS) entry which is preliminary data.</text>
</comment>